<sequence length="63" mass="6846">MHNKTFRTGFILVAVAAIGIMIAVVMEVHTGEPIYYLIMKITCGFFGVGGAMIGLSTRGKRKK</sequence>
<dbReference type="EMBL" id="BARV01026105">
    <property type="protein sequence ID" value="GAI37128.1"/>
    <property type="molecule type" value="Genomic_DNA"/>
</dbReference>
<keyword evidence="1" id="KW-0812">Transmembrane</keyword>
<name>X1N0P1_9ZZZZ</name>
<dbReference type="AlphaFoldDB" id="X1N0P1"/>
<keyword evidence="1" id="KW-1133">Transmembrane helix</keyword>
<organism evidence="2">
    <name type="scientific">marine sediment metagenome</name>
    <dbReference type="NCBI Taxonomy" id="412755"/>
    <lineage>
        <taxon>unclassified sequences</taxon>
        <taxon>metagenomes</taxon>
        <taxon>ecological metagenomes</taxon>
    </lineage>
</organism>
<keyword evidence="1" id="KW-0472">Membrane</keyword>
<evidence type="ECO:0000313" key="2">
    <source>
        <dbReference type="EMBL" id="GAI37128.1"/>
    </source>
</evidence>
<proteinExistence type="predicted"/>
<protein>
    <submittedName>
        <fullName evidence="2">Uncharacterized protein</fullName>
    </submittedName>
</protein>
<reference evidence="2" key="1">
    <citation type="journal article" date="2014" name="Front. Microbiol.">
        <title>High frequency of phylogenetically diverse reductive dehalogenase-homologous genes in deep subseafloor sedimentary metagenomes.</title>
        <authorList>
            <person name="Kawai M."/>
            <person name="Futagami T."/>
            <person name="Toyoda A."/>
            <person name="Takaki Y."/>
            <person name="Nishi S."/>
            <person name="Hori S."/>
            <person name="Arai W."/>
            <person name="Tsubouchi T."/>
            <person name="Morono Y."/>
            <person name="Uchiyama I."/>
            <person name="Ito T."/>
            <person name="Fujiyama A."/>
            <person name="Inagaki F."/>
            <person name="Takami H."/>
        </authorList>
    </citation>
    <scope>NUCLEOTIDE SEQUENCE</scope>
    <source>
        <strain evidence="2">Expedition CK06-06</strain>
    </source>
</reference>
<comment type="caution">
    <text evidence="2">The sequence shown here is derived from an EMBL/GenBank/DDBJ whole genome shotgun (WGS) entry which is preliminary data.</text>
</comment>
<feature type="transmembrane region" description="Helical" evidence="1">
    <location>
        <begin position="9"/>
        <end position="28"/>
    </location>
</feature>
<gene>
    <name evidence="2" type="ORF">S06H3_42243</name>
</gene>
<accession>X1N0P1</accession>
<feature type="transmembrane region" description="Helical" evidence="1">
    <location>
        <begin position="34"/>
        <end position="55"/>
    </location>
</feature>
<evidence type="ECO:0000256" key="1">
    <source>
        <dbReference type="SAM" id="Phobius"/>
    </source>
</evidence>